<dbReference type="Gene3D" id="1.20.1740.10">
    <property type="entry name" value="Amino acid/polyamine transporter I"/>
    <property type="match status" value="1"/>
</dbReference>
<keyword evidence="2 5" id="KW-0812">Transmembrane</keyword>
<feature type="transmembrane region" description="Helical" evidence="5">
    <location>
        <begin position="487"/>
        <end position="510"/>
    </location>
</feature>
<accession>A0A7I8VLI7</accession>
<dbReference type="CDD" id="cd16660">
    <property type="entry name" value="RING-Ubox_RNF37"/>
    <property type="match status" value="1"/>
</dbReference>
<comment type="subcellular location">
    <subcellularLocation>
        <location evidence="1">Membrane</location>
        <topology evidence="1">Multi-pass membrane protein</topology>
    </subcellularLocation>
</comment>
<dbReference type="InterPro" id="IPR039925">
    <property type="entry name" value="RNF37_RING-Ubox"/>
</dbReference>
<feature type="transmembrane region" description="Helical" evidence="5">
    <location>
        <begin position="643"/>
        <end position="663"/>
    </location>
</feature>
<evidence type="ECO:0000256" key="2">
    <source>
        <dbReference type="ARBA" id="ARBA00022692"/>
    </source>
</evidence>
<feature type="transmembrane region" description="Helical" evidence="5">
    <location>
        <begin position="297"/>
        <end position="319"/>
    </location>
</feature>
<dbReference type="EMBL" id="CAJFCJ010000006">
    <property type="protein sequence ID" value="CAD5116196.1"/>
    <property type="molecule type" value="Genomic_DNA"/>
</dbReference>
<keyword evidence="8" id="KW-1185">Reference proteome</keyword>
<dbReference type="InterPro" id="IPR050598">
    <property type="entry name" value="AminoAcid_Transporter"/>
</dbReference>
<dbReference type="GO" id="GO:0016020">
    <property type="term" value="C:membrane"/>
    <property type="evidence" value="ECO:0007669"/>
    <property type="project" value="UniProtKB-SubCell"/>
</dbReference>
<feature type="transmembrane region" description="Helical" evidence="5">
    <location>
        <begin position="669"/>
        <end position="686"/>
    </location>
</feature>
<dbReference type="OrthoDB" id="20295at2759"/>
<dbReference type="InterPro" id="IPR003613">
    <property type="entry name" value="Ubox_domain"/>
</dbReference>
<evidence type="ECO:0000256" key="4">
    <source>
        <dbReference type="ARBA" id="ARBA00023136"/>
    </source>
</evidence>
<gene>
    <name evidence="7" type="ORF">DGYR_LOCUS4840</name>
</gene>
<feature type="domain" description="U-box" evidence="6">
    <location>
        <begin position="146"/>
        <end position="215"/>
    </location>
</feature>
<evidence type="ECO:0000256" key="1">
    <source>
        <dbReference type="ARBA" id="ARBA00004141"/>
    </source>
</evidence>
<feature type="transmembrane region" description="Helical" evidence="5">
    <location>
        <begin position="382"/>
        <end position="400"/>
    </location>
</feature>
<dbReference type="GO" id="GO:0016567">
    <property type="term" value="P:protein ubiquitination"/>
    <property type="evidence" value="ECO:0007669"/>
    <property type="project" value="InterPro"/>
</dbReference>
<feature type="transmembrane region" description="Helical" evidence="5">
    <location>
        <begin position="412"/>
        <end position="433"/>
    </location>
</feature>
<dbReference type="Gene3D" id="3.30.40.10">
    <property type="entry name" value="Zinc/RING finger domain, C3HC4 (zinc finger)"/>
    <property type="match status" value="1"/>
</dbReference>
<dbReference type="InterPro" id="IPR002293">
    <property type="entry name" value="AA/rel_permease1"/>
</dbReference>
<dbReference type="SMART" id="SM00504">
    <property type="entry name" value="Ubox"/>
    <property type="match status" value="1"/>
</dbReference>
<protein>
    <submittedName>
        <fullName evidence="7">DgyrCDS5112</fullName>
    </submittedName>
</protein>
<dbReference type="Pfam" id="PF04564">
    <property type="entry name" value="U-box"/>
    <property type="match status" value="1"/>
</dbReference>
<evidence type="ECO:0000256" key="5">
    <source>
        <dbReference type="SAM" id="Phobius"/>
    </source>
</evidence>
<dbReference type="SUPFAM" id="SSF57850">
    <property type="entry name" value="RING/U-box"/>
    <property type="match status" value="1"/>
</dbReference>
<evidence type="ECO:0000313" key="7">
    <source>
        <dbReference type="EMBL" id="CAD5116196.1"/>
    </source>
</evidence>
<sequence>MTLNLAKEIFGTKVTCDKLARDDCPVENLISNNPSISRRGYAAERHFFGNRGIRSLRLKLIGGHSVLGFIEIWGRPTNRKDIESALSIANSKTDFVRDIPIRHFNSQSPQKVQNDKKNVCDVKETRDRRRLKRKLNELSNDSIPLDFLDDLTNELMLLPFILPSGKIIDKMTIEKHNEEETKWNRMPNDPFTGIPYNDKSKPVYHTSLKARIDEFLIRNENVGSKRTVGGKEQSCSKLIKIDKDPKDETVKETTINSFTPILQSSSNSLSDVLADVLIIGSGIFVAPSGVFQFSGSLVTSLSIWLFTGLYCLGQALCYAELGTVLPKSGGAYIYIINILGEIPAFLCAWIHIFVNATSSLAVLLRIFATYILQPFNITCNESLITATTVACLVTVAFLNARSVSLAAKLQAFFAFTKILSIILVVSFGCYHLAIGGYKNFTPLFHSSDLVIGNLSRAVLKSYFAYKGWEHIAALPEEMVNPERDLPITMIASVSTITLLYLIMNVAYAGVLTPDEILRSETVAQSFSQKILPSEYSWIVPVVVALASLGSANGAFIGDARFVFATGRSGQYPEILGYIHYRYKTPIMAIILITLITGLYSFIPALGELLEYASMASQFKILLVLIALLYLRWKRPDIHRPIKVPIFIVILTLIALLVIIIPAFVTNPTTLGACLLLFLLGIPLYFLGEVAKKSNWIEYLMNWITIKLQLLLLVLPLKKDNKRKDIMAASFGK</sequence>
<feature type="transmembrane region" description="Helical" evidence="5">
    <location>
        <begin position="331"/>
        <end position="354"/>
    </location>
</feature>
<proteinExistence type="predicted"/>
<dbReference type="PANTHER" id="PTHR11785:SF516">
    <property type="entry name" value="AMINO ACID PERMEASE_ SLC12A DOMAIN-CONTAINING PROTEIN"/>
    <property type="match status" value="1"/>
</dbReference>
<keyword evidence="3 5" id="KW-1133">Transmembrane helix</keyword>
<name>A0A7I8VLI7_9ANNE</name>
<feature type="transmembrane region" description="Helical" evidence="5">
    <location>
        <begin position="611"/>
        <end position="631"/>
    </location>
</feature>
<comment type="caution">
    <text evidence="7">The sequence shown here is derived from an EMBL/GenBank/DDBJ whole genome shotgun (WGS) entry which is preliminary data.</text>
</comment>
<feature type="transmembrane region" description="Helical" evidence="5">
    <location>
        <begin position="586"/>
        <end position="605"/>
    </location>
</feature>
<keyword evidence="4 5" id="KW-0472">Membrane</keyword>
<organism evidence="7 8">
    <name type="scientific">Dimorphilus gyrociliatus</name>
    <dbReference type="NCBI Taxonomy" id="2664684"/>
    <lineage>
        <taxon>Eukaryota</taxon>
        <taxon>Metazoa</taxon>
        <taxon>Spiralia</taxon>
        <taxon>Lophotrochozoa</taxon>
        <taxon>Annelida</taxon>
        <taxon>Polychaeta</taxon>
        <taxon>Polychaeta incertae sedis</taxon>
        <taxon>Dinophilidae</taxon>
        <taxon>Dimorphilus</taxon>
    </lineage>
</organism>
<dbReference type="Proteomes" id="UP000549394">
    <property type="component" value="Unassembled WGS sequence"/>
</dbReference>
<evidence type="ECO:0000259" key="6">
    <source>
        <dbReference type="SMART" id="SM00504"/>
    </source>
</evidence>
<evidence type="ECO:0000256" key="3">
    <source>
        <dbReference type="ARBA" id="ARBA00022989"/>
    </source>
</evidence>
<dbReference type="GO" id="GO:0004842">
    <property type="term" value="F:ubiquitin-protein transferase activity"/>
    <property type="evidence" value="ECO:0007669"/>
    <property type="project" value="InterPro"/>
</dbReference>
<dbReference type="AlphaFoldDB" id="A0A7I8VLI7"/>
<reference evidence="7 8" key="1">
    <citation type="submission" date="2020-08" db="EMBL/GenBank/DDBJ databases">
        <authorList>
            <person name="Hejnol A."/>
        </authorList>
    </citation>
    <scope>NUCLEOTIDE SEQUENCE [LARGE SCALE GENOMIC DNA]</scope>
</reference>
<dbReference type="InterPro" id="IPR013083">
    <property type="entry name" value="Znf_RING/FYVE/PHD"/>
</dbReference>
<dbReference type="PANTHER" id="PTHR11785">
    <property type="entry name" value="AMINO ACID TRANSPORTER"/>
    <property type="match status" value="1"/>
</dbReference>
<feature type="transmembrane region" description="Helical" evidence="5">
    <location>
        <begin position="698"/>
        <end position="716"/>
    </location>
</feature>
<dbReference type="Pfam" id="PF13520">
    <property type="entry name" value="AA_permease_2"/>
    <property type="match status" value="1"/>
</dbReference>
<evidence type="ECO:0000313" key="8">
    <source>
        <dbReference type="Proteomes" id="UP000549394"/>
    </source>
</evidence>
<dbReference type="GO" id="GO:0015179">
    <property type="term" value="F:L-amino acid transmembrane transporter activity"/>
    <property type="evidence" value="ECO:0007669"/>
    <property type="project" value="TreeGrafter"/>
</dbReference>